<keyword evidence="1" id="KW-0678">Repressor</keyword>
<keyword evidence="7" id="KW-1185">Reference proteome</keyword>
<dbReference type="CDD" id="cd01392">
    <property type="entry name" value="HTH_LacI"/>
    <property type="match status" value="1"/>
</dbReference>
<feature type="domain" description="HTH lacI-type" evidence="5">
    <location>
        <begin position="1"/>
        <end position="50"/>
    </location>
</feature>
<organism evidence="6 7">
    <name type="scientific">Aquibium carbonis</name>
    <dbReference type="NCBI Taxonomy" id="2495581"/>
    <lineage>
        <taxon>Bacteria</taxon>
        <taxon>Pseudomonadati</taxon>
        <taxon>Pseudomonadota</taxon>
        <taxon>Alphaproteobacteria</taxon>
        <taxon>Hyphomicrobiales</taxon>
        <taxon>Phyllobacteriaceae</taxon>
        <taxon>Aquibium</taxon>
    </lineage>
</organism>
<dbReference type="PANTHER" id="PTHR30146:SF95">
    <property type="entry name" value="RIBOSE OPERON REPRESSOR"/>
    <property type="match status" value="1"/>
</dbReference>
<dbReference type="Gene3D" id="1.10.260.40">
    <property type="entry name" value="lambda repressor-like DNA-binding domains"/>
    <property type="match status" value="1"/>
</dbReference>
<evidence type="ECO:0000256" key="2">
    <source>
        <dbReference type="ARBA" id="ARBA00023015"/>
    </source>
</evidence>
<name>A0A429Z0P3_9HYPH</name>
<dbReference type="SUPFAM" id="SSF53822">
    <property type="entry name" value="Periplasmic binding protein-like I"/>
    <property type="match status" value="1"/>
</dbReference>
<dbReference type="CDD" id="cd06278">
    <property type="entry name" value="PBP1_LacI-like"/>
    <property type="match status" value="1"/>
</dbReference>
<evidence type="ECO:0000256" key="3">
    <source>
        <dbReference type="ARBA" id="ARBA00023125"/>
    </source>
</evidence>
<dbReference type="GO" id="GO:0000976">
    <property type="term" value="F:transcription cis-regulatory region binding"/>
    <property type="evidence" value="ECO:0007669"/>
    <property type="project" value="TreeGrafter"/>
</dbReference>
<dbReference type="InterPro" id="IPR046335">
    <property type="entry name" value="LacI/GalR-like_sensor"/>
</dbReference>
<evidence type="ECO:0000256" key="1">
    <source>
        <dbReference type="ARBA" id="ARBA00022491"/>
    </source>
</evidence>
<dbReference type="AlphaFoldDB" id="A0A429Z0P3"/>
<evidence type="ECO:0000256" key="4">
    <source>
        <dbReference type="ARBA" id="ARBA00023163"/>
    </source>
</evidence>
<protein>
    <submittedName>
        <fullName evidence="6">LacI family DNA-binding transcriptional regulator</fullName>
    </submittedName>
</protein>
<dbReference type="PANTHER" id="PTHR30146">
    <property type="entry name" value="LACI-RELATED TRANSCRIPTIONAL REPRESSOR"/>
    <property type="match status" value="1"/>
</dbReference>
<sequence>MAALAGVSQSAVSRAFTPGSSIAEAKRQRILEAARRLNYVPNSIASSLTTKRTNIVAVILGNLANPFYVEVLRTFIARLQAQGRQILTFTVDNGADSDEAILRVLRYQVDGVILTSAQLSTRMTSICHDRGIPIVLFNRYIPGSDASGVRCDNTGGGRLMAEAFLAAGARSFAMIKGDPKGTTSQDRVRGFTERLIEAGIARADIGEIEGQSTYDGAFNAVLGAYRRKPERLPDAIFGINDIMAMGAMDALRQRMGLKIPDDVMIGGFDDIPESRRHPYQLTTVRQPVGLMVDEALSILHLDEPAQPIEMGIDRQVPGRLIWRSTIPTPTASSED</sequence>
<accession>A0A429Z0P3</accession>
<dbReference type="InterPro" id="IPR028082">
    <property type="entry name" value="Peripla_BP_I"/>
</dbReference>
<dbReference type="InterPro" id="IPR000843">
    <property type="entry name" value="HTH_LacI"/>
</dbReference>
<keyword evidence="3 6" id="KW-0238">DNA-binding</keyword>
<keyword evidence="2" id="KW-0805">Transcription regulation</keyword>
<evidence type="ECO:0000313" key="7">
    <source>
        <dbReference type="Proteomes" id="UP000278398"/>
    </source>
</evidence>
<gene>
    <name evidence="6" type="ORF">EJC49_06365</name>
</gene>
<reference evidence="6 7" key="1">
    <citation type="submission" date="2018-12" db="EMBL/GenBank/DDBJ databases">
        <title>Mesorhizobium carbonis sp. nov., isolated from coal mine water.</title>
        <authorList>
            <person name="Xin W."/>
            <person name="Xu Z."/>
            <person name="Xiang F."/>
            <person name="Zhang J."/>
            <person name="Xi L."/>
            <person name="Liu J."/>
        </authorList>
    </citation>
    <scope>NUCLEOTIDE SEQUENCE [LARGE SCALE GENOMIC DNA]</scope>
    <source>
        <strain evidence="6 7">B2.3</strain>
    </source>
</reference>
<dbReference type="Pfam" id="PF13377">
    <property type="entry name" value="Peripla_BP_3"/>
    <property type="match status" value="1"/>
</dbReference>
<evidence type="ECO:0000259" key="5">
    <source>
        <dbReference type="PROSITE" id="PS50932"/>
    </source>
</evidence>
<dbReference type="OrthoDB" id="9772505at2"/>
<dbReference type="InterPro" id="IPR010982">
    <property type="entry name" value="Lambda_DNA-bd_dom_sf"/>
</dbReference>
<dbReference type="Proteomes" id="UP000278398">
    <property type="component" value="Unassembled WGS sequence"/>
</dbReference>
<proteinExistence type="predicted"/>
<dbReference type="SUPFAM" id="SSF47413">
    <property type="entry name" value="lambda repressor-like DNA-binding domains"/>
    <property type="match status" value="1"/>
</dbReference>
<dbReference type="SMART" id="SM00354">
    <property type="entry name" value="HTH_LACI"/>
    <property type="match status" value="1"/>
</dbReference>
<dbReference type="Gene3D" id="3.40.50.2300">
    <property type="match status" value="2"/>
</dbReference>
<keyword evidence="4" id="KW-0804">Transcription</keyword>
<dbReference type="GO" id="GO:0003700">
    <property type="term" value="F:DNA-binding transcription factor activity"/>
    <property type="evidence" value="ECO:0007669"/>
    <property type="project" value="TreeGrafter"/>
</dbReference>
<dbReference type="PROSITE" id="PS50932">
    <property type="entry name" value="HTH_LACI_2"/>
    <property type="match status" value="1"/>
</dbReference>
<dbReference type="Pfam" id="PF00356">
    <property type="entry name" value="LacI"/>
    <property type="match status" value="1"/>
</dbReference>
<evidence type="ECO:0000313" key="6">
    <source>
        <dbReference type="EMBL" id="RST87279.1"/>
    </source>
</evidence>
<dbReference type="EMBL" id="RWKW01000022">
    <property type="protein sequence ID" value="RST87279.1"/>
    <property type="molecule type" value="Genomic_DNA"/>
</dbReference>
<comment type="caution">
    <text evidence="6">The sequence shown here is derived from an EMBL/GenBank/DDBJ whole genome shotgun (WGS) entry which is preliminary data.</text>
</comment>